<keyword evidence="3" id="KW-1185">Reference proteome</keyword>
<reference evidence="2 3" key="1">
    <citation type="submission" date="2019-03" db="EMBL/GenBank/DDBJ databases">
        <title>Genomics of glacier-inhabiting Cryobacterium strains.</title>
        <authorList>
            <person name="Liu Q."/>
            <person name="Xin Y.-H."/>
        </authorList>
    </citation>
    <scope>NUCLEOTIDE SEQUENCE [LARGE SCALE GENOMIC DNA]</scope>
    <source>
        <strain evidence="2 3">Sr36</strain>
    </source>
</reference>
<sequence>MTRAGGTVPTGVQHPFFDGPTQQGGNNIKALNIVQPIMRMRPSPRSSKLRVSMLTRSVSISLPLLAGENQLGASICQEAV</sequence>
<gene>
    <name evidence="2" type="ORF">E3T47_12875</name>
</gene>
<feature type="region of interest" description="Disordered" evidence="1">
    <location>
        <begin position="1"/>
        <end position="27"/>
    </location>
</feature>
<protein>
    <submittedName>
        <fullName evidence="2">Uncharacterized protein</fullName>
    </submittedName>
</protein>
<dbReference type="RefSeq" id="WP_206751337.1">
    <property type="nucleotide sequence ID" value="NZ_SOHK01000017.1"/>
</dbReference>
<evidence type="ECO:0000256" key="1">
    <source>
        <dbReference type="SAM" id="MobiDB-lite"/>
    </source>
</evidence>
<evidence type="ECO:0000313" key="2">
    <source>
        <dbReference type="EMBL" id="TFD64354.1"/>
    </source>
</evidence>
<evidence type="ECO:0000313" key="3">
    <source>
        <dbReference type="Proteomes" id="UP000298154"/>
    </source>
</evidence>
<proteinExistence type="predicted"/>
<comment type="caution">
    <text evidence="2">The sequence shown here is derived from an EMBL/GenBank/DDBJ whole genome shotgun (WGS) entry which is preliminary data.</text>
</comment>
<dbReference type="AlphaFoldDB" id="A0A4R9AKZ7"/>
<name>A0A4R9AKZ7_9MICO</name>
<dbReference type="EMBL" id="SOHK01000017">
    <property type="protein sequence ID" value="TFD64354.1"/>
    <property type="molecule type" value="Genomic_DNA"/>
</dbReference>
<accession>A0A4R9AKZ7</accession>
<dbReference type="Proteomes" id="UP000298154">
    <property type="component" value="Unassembled WGS sequence"/>
</dbReference>
<organism evidence="2 3">
    <name type="scientific">Cryobacterium ruanii</name>
    <dbReference type="NCBI Taxonomy" id="1259197"/>
    <lineage>
        <taxon>Bacteria</taxon>
        <taxon>Bacillati</taxon>
        <taxon>Actinomycetota</taxon>
        <taxon>Actinomycetes</taxon>
        <taxon>Micrococcales</taxon>
        <taxon>Microbacteriaceae</taxon>
        <taxon>Cryobacterium</taxon>
    </lineage>
</organism>